<evidence type="ECO:0000313" key="2">
    <source>
        <dbReference type="WBParaSite" id="PS1159_v2.g15641.t1"/>
    </source>
</evidence>
<sequence>MSLLKIIGYTVAAIPLFHIPLILFGAPIFDKFFETFILSTFLSILSVSPIIFTTNGQQSTIQELIFDFTPSTKSQYHTLRSSIGVIIGAWLGAFVIPLDWDRWWQEWPLPCLFFGFAGFVFGLCESFIELQITPPSKRREKYSKNEKLL</sequence>
<reference evidence="2" key="1">
    <citation type="submission" date="2022-11" db="UniProtKB">
        <authorList>
            <consortium name="WormBaseParasite"/>
        </authorList>
    </citation>
    <scope>IDENTIFICATION</scope>
</reference>
<dbReference type="Proteomes" id="UP000887580">
    <property type="component" value="Unplaced"/>
</dbReference>
<evidence type="ECO:0000313" key="1">
    <source>
        <dbReference type="Proteomes" id="UP000887580"/>
    </source>
</evidence>
<proteinExistence type="predicted"/>
<dbReference type="WBParaSite" id="PS1159_v2.g15641.t1">
    <property type="protein sequence ID" value="PS1159_v2.g15641.t1"/>
    <property type="gene ID" value="PS1159_v2.g15641"/>
</dbReference>
<accession>A0AC35FB12</accession>
<protein>
    <submittedName>
        <fullName evidence="2">Glycosylphosphatidylinositol anchor biosynthesis protein 11</fullName>
    </submittedName>
</protein>
<name>A0AC35FB12_9BILA</name>
<organism evidence="1 2">
    <name type="scientific">Panagrolaimus sp. PS1159</name>
    <dbReference type="NCBI Taxonomy" id="55785"/>
    <lineage>
        <taxon>Eukaryota</taxon>
        <taxon>Metazoa</taxon>
        <taxon>Ecdysozoa</taxon>
        <taxon>Nematoda</taxon>
        <taxon>Chromadorea</taxon>
        <taxon>Rhabditida</taxon>
        <taxon>Tylenchina</taxon>
        <taxon>Panagrolaimomorpha</taxon>
        <taxon>Panagrolaimoidea</taxon>
        <taxon>Panagrolaimidae</taxon>
        <taxon>Panagrolaimus</taxon>
    </lineage>
</organism>